<proteinExistence type="predicted"/>
<organism evidence="1 2">
    <name type="scientific">Flavobacterium supellecticarium</name>
    <dbReference type="NCBI Taxonomy" id="2565924"/>
    <lineage>
        <taxon>Bacteria</taxon>
        <taxon>Pseudomonadati</taxon>
        <taxon>Bacteroidota</taxon>
        <taxon>Flavobacteriia</taxon>
        <taxon>Flavobacteriales</taxon>
        <taxon>Flavobacteriaceae</taxon>
        <taxon>Flavobacterium</taxon>
    </lineage>
</organism>
<name>A0A4S4A3Y3_9FLAO</name>
<dbReference type="AlphaFoldDB" id="A0A4S4A3Y3"/>
<gene>
    <name evidence="1" type="ORF">E6C50_02810</name>
</gene>
<sequence length="326" mass="37002">MKKNKWTPYRHPNDEEQQIFQELLGNEIKVEALLVSNNEHQVYTEYIFLYNHPNDDNNNLVSFYAKVDLKKELIKISTAQLTEKMILRNTKEVAAGFPLLENVTKSIGLKYSGQIFLDHDILTVPNYRTSSQATYFFDCDGNGFNSNGTINEDSPKGSFCCILSKKNEYYILTAAHNLKKVKGAKEYRLIRDKKNVVPLQFVEYYIDSKNDAAILKIGEKVPEDLWNNRISFHSAEIPENKIPVVVVGHEEKVIESAVVDSSEDTTPYHFGLSNGGEYGMSGGPVFNKTNNSKLYGMYLGTGNTACVKYLKIENKNSKISKDYTLC</sequence>
<protein>
    <submittedName>
        <fullName evidence="1">Trypsin-like peptidase domain-containing protein</fullName>
    </submittedName>
</protein>
<dbReference type="Pfam" id="PF13365">
    <property type="entry name" value="Trypsin_2"/>
    <property type="match status" value="1"/>
</dbReference>
<reference evidence="1 2" key="1">
    <citation type="submission" date="2019-04" db="EMBL/GenBank/DDBJ databases">
        <title>Flavobacterium sp. nov. isolated from construction timber.</title>
        <authorList>
            <person name="Lin S.-Y."/>
            <person name="Chang C.-T."/>
            <person name="Young C.-C."/>
        </authorList>
    </citation>
    <scope>NUCLEOTIDE SEQUENCE [LARGE SCALE GENOMIC DNA]</scope>
    <source>
        <strain evidence="1 2">CC-CTC003</strain>
    </source>
</reference>
<evidence type="ECO:0000313" key="2">
    <source>
        <dbReference type="Proteomes" id="UP000307507"/>
    </source>
</evidence>
<evidence type="ECO:0000313" key="1">
    <source>
        <dbReference type="EMBL" id="THF53151.1"/>
    </source>
</evidence>
<dbReference type="OrthoDB" id="9766361at2"/>
<dbReference type="InterPro" id="IPR009003">
    <property type="entry name" value="Peptidase_S1_PA"/>
</dbReference>
<dbReference type="RefSeq" id="WP_136401674.1">
    <property type="nucleotide sequence ID" value="NZ_SSNZ01000001.1"/>
</dbReference>
<dbReference type="Proteomes" id="UP000307507">
    <property type="component" value="Unassembled WGS sequence"/>
</dbReference>
<dbReference type="SUPFAM" id="SSF50494">
    <property type="entry name" value="Trypsin-like serine proteases"/>
    <property type="match status" value="1"/>
</dbReference>
<dbReference type="EMBL" id="SSNZ01000001">
    <property type="protein sequence ID" value="THF53151.1"/>
    <property type="molecule type" value="Genomic_DNA"/>
</dbReference>
<comment type="caution">
    <text evidence="1">The sequence shown here is derived from an EMBL/GenBank/DDBJ whole genome shotgun (WGS) entry which is preliminary data.</text>
</comment>
<keyword evidence="2" id="KW-1185">Reference proteome</keyword>
<accession>A0A4S4A3Y3</accession>